<dbReference type="InterPro" id="IPR001357">
    <property type="entry name" value="BRCT_dom"/>
</dbReference>
<sequence length="244" mass="27521">MDKFVTVTKSSRGRASDKDETRTNHRYNPYGFSKNKGRQLSQRRNYKQNETLIHAISLSEDSEDQGLPKASPSTITKHLLNTLSEEWNPITHSDSGRHADHVSSATTGHQRAERHGSARRYFESRRQKLENQSAPQESTVLSNARVYINGYLRDTTDIEMKRIVVQAGGRVLQTASGATHVLTSHQLNASKKHKILTSNAKVKVHIVRPEWVIDSVAAGKRLCERKYSILTDNTAKDLLAMFSK</sequence>
<feature type="domain" description="BRCT" evidence="2">
    <location>
        <begin position="136"/>
        <end position="229"/>
    </location>
</feature>
<dbReference type="Proteomes" id="UP000310158">
    <property type="component" value="Unassembled WGS sequence"/>
</dbReference>
<dbReference type="Pfam" id="PF16589">
    <property type="entry name" value="BRCT_2"/>
    <property type="match status" value="1"/>
</dbReference>
<dbReference type="GO" id="GO:0003887">
    <property type="term" value="F:DNA-directed DNA polymerase activity"/>
    <property type="evidence" value="ECO:0007669"/>
    <property type="project" value="TreeGrafter"/>
</dbReference>
<evidence type="ECO:0000313" key="4">
    <source>
        <dbReference type="Proteomes" id="UP000310158"/>
    </source>
</evidence>
<dbReference type="PANTHER" id="PTHR45990:SF1">
    <property type="entry name" value="DNA REPAIR PROTEIN REV1"/>
    <property type="match status" value="1"/>
</dbReference>
<dbReference type="Gene3D" id="3.40.50.10190">
    <property type="entry name" value="BRCT domain"/>
    <property type="match status" value="1"/>
</dbReference>
<reference evidence="3 4" key="1">
    <citation type="submission" date="2019-02" db="EMBL/GenBank/DDBJ databases">
        <title>Genome sequencing of the rare red list fungi Bondarzewia mesenterica.</title>
        <authorList>
            <person name="Buettner E."/>
            <person name="Kellner H."/>
        </authorList>
    </citation>
    <scope>NUCLEOTIDE SEQUENCE [LARGE SCALE GENOMIC DNA]</scope>
    <source>
        <strain evidence="3 4">DSM 108281</strain>
    </source>
</reference>
<feature type="region of interest" description="Disordered" evidence="1">
    <location>
        <begin position="1"/>
        <end position="43"/>
    </location>
</feature>
<organism evidence="3 4">
    <name type="scientific">Bondarzewia mesenterica</name>
    <dbReference type="NCBI Taxonomy" id="1095465"/>
    <lineage>
        <taxon>Eukaryota</taxon>
        <taxon>Fungi</taxon>
        <taxon>Dikarya</taxon>
        <taxon>Basidiomycota</taxon>
        <taxon>Agaricomycotina</taxon>
        <taxon>Agaricomycetes</taxon>
        <taxon>Russulales</taxon>
        <taxon>Bondarzewiaceae</taxon>
        <taxon>Bondarzewia</taxon>
    </lineage>
</organism>
<accession>A0A4S4LSI3</accession>
<dbReference type="GO" id="GO:0005634">
    <property type="term" value="C:nucleus"/>
    <property type="evidence" value="ECO:0007669"/>
    <property type="project" value="TreeGrafter"/>
</dbReference>
<dbReference type="PROSITE" id="PS50172">
    <property type="entry name" value="BRCT"/>
    <property type="match status" value="1"/>
</dbReference>
<protein>
    <recommendedName>
        <fullName evidence="2">BRCT domain-containing protein</fullName>
    </recommendedName>
</protein>
<dbReference type="OrthoDB" id="427711at2759"/>
<evidence type="ECO:0000313" key="3">
    <source>
        <dbReference type="EMBL" id="THH15376.1"/>
    </source>
</evidence>
<dbReference type="GO" id="GO:0017125">
    <property type="term" value="F:deoxycytidyl transferase activity"/>
    <property type="evidence" value="ECO:0007669"/>
    <property type="project" value="TreeGrafter"/>
</dbReference>
<dbReference type="SUPFAM" id="SSF52113">
    <property type="entry name" value="BRCT domain"/>
    <property type="match status" value="1"/>
</dbReference>
<gene>
    <name evidence="3" type="ORF">EW146_g5090</name>
</gene>
<dbReference type="AlphaFoldDB" id="A0A4S4LSI3"/>
<dbReference type="GO" id="GO:0042276">
    <property type="term" value="P:error-prone translesion synthesis"/>
    <property type="evidence" value="ECO:0007669"/>
    <property type="project" value="TreeGrafter"/>
</dbReference>
<feature type="compositionally biased region" description="Basic and acidic residues" evidence="1">
    <location>
        <begin position="110"/>
        <end position="119"/>
    </location>
</feature>
<feature type="region of interest" description="Disordered" evidence="1">
    <location>
        <begin position="92"/>
        <end position="119"/>
    </location>
</feature>
<dbReference type="InterPro" id="IPR036420">
    <property type="entry name" value="BRCT_dom_sf"/>
</dbReference>
<keyword evidence="4" id="KW-1185">Reference proteome</keyword>
<dbReference type="SMART" id="SM00292">
    <property type="entry name" value="BRCT"/>
    <property type="match status" value="1"/>
</dbReference>
<evidence type="ECO:0000256" key="1">
    <source>
        <dbReference type="SAM" id="MobiDB-lite"/>
    </source>
</evidence>
<proteinExistence type="predicted"/>
<feature type="compositionally biased region" description="Basic and acidic residues" evidence="1">
    <location>
        <begin position="14"/>
        <end position="23"/>
    </location>
</feature>
<dbReference type="GO" id="GO:0070987">
    <property type="term" value="P:error-free translesion synthesis"/>
    <property type="evidence" value="ECO:0007669"/>
    <property type="project" value="TreeGrafter"/>
</dbReference>
<evidence type="ECO:0000259" key="2">
    <source>
        <dbReference type="PROSITE" id="PS50172"/>
    </source>
</evidence>
<comment type="caution">
    <text evidence="3">The sequence shown here is derived from an EMBL/GenBank/DDBJ whole genome shotgun (WGS) entry which is preliminary data.</text>
</comment>
<name>A0A4S4LSI3_9AGAM</name>
<dbReference type="PANTHER" id="PTHR45990">
    <property type="entry name" value="DNA REPAIR PROTEIN REV1"/>
    <property type="match status" value="1"/>
</dbReference>
<dbReference type="EMBL" id="SGPL01000213">
    <property type="protein sequence ID" value="THH15376.1"/>
    <property type="molecule type" value="Genomic_DNA"/>
</dbReference>